<reference evidence="1 2" key="1">
    <citation type="submission" date="2020-08" db="EMBL/GenBank/DDBJ databases">
        <title>Genomic Encyclopedia of Type Strains, Phase IV (KMG-V): Genome sequencing to study the core and pangenomes of soil and plant-associated prokaryotes.</title>
        <authorList>
            <person name="Whitman W."/>
        </authorList>
    </citation>
    <scope>NUCLEOTIDE SEQUENCE [LARGE SCALE GENOMIC DNA]</scope>
    <source>
        <strain evidence="1 2">M8UP14</strain>
    </source>
</reference>
<gene>
    <name evidence="1" type="ORF">HDF16_000725</name>
</gene>
<keyword evidence="2" id="KW-1185">Reference proteome</keyword>
<evidence type="ECO:0000313" key="2">
    <source>
        <dbReference type="Proteomes" id="UP000540989"/>
    </source>
</evidence>
<comment type="caution">
    <text evidence="1">The sequence shown here is derived from an EMBL/GenBank/DDBJ whole genome shotgun (WGS) entry which is preliminary data.</text>
</comment>
<dbReference type="AlphaFoldDB" id="A0A7W8E276"/>
<name>A0A7W8E276_9BACT</name>
<dbReference type="Proteomes" id="UP000540989">
    <property type="component" value="Unassembled WGS sequence"/>
</dbReference>
<protein>
    <submittedName>
        <fullName evidence="1">Uncharacterized protein</fullName>
    </submittedName>
</protein>
<proteinExistence type="predicted"/>
<accession>A0A7W8E276</accession>
<evidence type="ECO:0000313" key="1">
    <source>
        <dbReference type="EMBL" id="MBB5056056.1"/>
    </source>
</evidence>
<dbReference type="EMBL" id="JACHIP010000001">
    <property type="protein sequence ID" value="MBB5056056.1"/>
    <property type="molecule type" value="Genomic_DNA"/>
</dbReference>
<sequence>MNVRLLITQTHEGYKVCVLAPESPSRSWFKVYESKAHCLTELAYVEIASPGEIAEALNTDLDGNIAMLVLHSDVEPSVLRAAGFTEQILEYVN</sequence>
<organism evidence="1 2">
    <name type="scientific">Granulicella aggregans</name>
    <dbReference type="NCBI Taxonomy" id="474949"/>
    <lineage>
        <taxon>Bacteria</taxon>
        <taxon>Pseudomonadati</taxon>
        <taxon>Acidobacteriota</taxon>
        <taxon>Terriglobia</taxon>
        <taxon>Terriglobales</taxon>
        <taxon>Acidobacteriaceae</taxon>
        <taxon>Granulicella</taxon>
    </lineage>
</organism>